<reference evidence="3" key="1">
    <citation type="journal article" date="2019" name="Int. J. Syst. Evol. Microbiol.">
        <title>The Global Catalogue of Microorganisms (GCM) 10K type strain sequencing project: providing services to taxonomists for standard genome sequencing and annotation.</title>
        <authorList>
            <consortium name="The Broad Institute Genomics Platform"/>
            <consortium name="The Broad Institute Genome Sequencing Center for Infectious Disease"/>
            <person name="Wu L."/>
            <person name="Ma J."/>
        </authorList>
    </citation>
    <scope>NUCLEOTIDE SEQUENCE [LARGE SCALE GENOMIC DNA]</scope>
    <source>
        <strain evidence="3">JCM 4087</strain>
    </source>
</reference>
<dbReference type="InterPro" id="IPR003331">
    <property type="entry name" value="UDP_GlcNAc_Epimerase_2_dom"/>
</dbReference>
<dbReference type="PANTHER" id="PTHR43174:SF3">
    <property type="entry name" value="UDP-N-ACETYLGLUCOSAMINE 2-EPIMERASE"/>
    <property type="match status" value="1"/>
</dbReference>
<name>A0ABW1EK36_9BACT</name>
<keyword evidence="3" id="KW-1185">Reference proteome</keyword>
<dbReference type="EMBL" id="JBHSPH010000010">
    <property type="protein sequence ID" value="MFC5864438.1"/>
    <property type="molecule type" value="Genomic_DNA"/>
</dbReference>
<evidence type="ECO:0000313" key="3">
    <source>
        <dbReference type="Proteomes" id="UP001596091"/>
    </source>
</evidence>
<gene>
    <name evidence="2" type="primary">neuC</name>
    <name evidence="2" type="ORF">ACFPT7_19180</name>
</gene>
<protein>
    <submittedName>
        <fullName evidence="2">UDP-N-acetylglucosamine 2-epimerase</fullName>
        <ecNumber evidence="2">3.2.1.183</ecNumber>
    </submittedName>
</protein>
<proteinExistence type="predicted"/>
<dbReference type="InterPro" id="IPR029767">
    <property type="entry name" value="WecB-like"/>
</dbReference>
<dbReference type="SUPFAM" id="SSF53756">
    <property type="entry name" value="UDP-Glycosyltransferase/glycogen phosphorylase"/>
    <property type="match status" value="1"/>
</dbReference>
<keyword evidence="2" id="KW-0326">Glycosidase</keyword>
<dbReference type="Pfam" id="PF02350">
    <property type="entry name" value="Epimerase_2"/>
    <property type="match status" value="1"/>
</dbReference>
<dbReference type="RefSeq" id="WP_263333258.1">
    <property type="nucleotide sequence ID" value="NZ_JAGSYH010000001.1"/>
</dbReference>
<feature type="domain" description="UDP-N-acetylglucosamine 2-epimerase" evidence="1">
    <location>
        <begin position="25"/>
        <end position="368"/>
    </location>
</feature>
<comment type="caution">
    <text evidence="2">The sequence shown here is derived from an EMBL/GenBank/DDBJ whole genome shotgun (WGS) entry which is preliminary data.</text>
</comment>
<dbReference type="InterPro" id="IPR020004">
    <property type="entry name" value="UDP-GlcNAc_Epase"/>
</dbReference>
<dbReference type="PANTHER" id="PTHR43174">
    <property type="entry name" value="UDP-N-ACETYLGLUCOSAMINE 2-EPIMERASE"/>
    <property type="match status" value="1"/>
</dbReference>
<keyword evidence="2" id="KW-0378">Hydrolase</keyword>
<dbReference type="GO" id="GO:0016798">
    <property type="term" value="F:hydrolase activity, acting on glycosyl bonds"/>
    <property type="evidence" value="ECO:0007669"/>
    <property type="project" value="UniProtKB-KW"/>
</dbReference>
<sequence>MTNKRRIGVVTTSRADYSHLYWPLRALQSHPGVELGLIVLGSHLSPEFGHTIREIERDNFPIVARIECLLSSDTDTGMAKTIGLATLSLADALTTWRPDILLLIADRYEMLAPASVALALRISIAHIEGGEISQGAIDDAVRNALTKLSHIHFTSTPTARQRVIAMGEEPWRVHHAGAPSLDHLSHSKLLTRSELESQLNLPLIKPTSVVAYHPVTILPDTISEADEFYAAITQSPGQLIFVFPNADAGSRALIQRTKSLAEHRPNTHIFINLAALTYWSLLAQADALIGNSSSGIMEAASLALPAVNIGMRQQGRERAANILDVPAGRTQILTAIHRALTTEFRASLRDMTNPYGNGTASETIARILTETPLDNLLIKAPTPIPDEA</sequence>
<evidence type="ECO:0000313" key="2">
    <source>
        <dbReference type="EMBL" id="MFC5864438.1"/>
    </source>
</evidence>
<dbReference type="CDD" id="cd03786">
    <property type="entry name" value="GTB_UDP-GlcNAc_2-Epimerase"/>
    <property type="match status" value="1"/>
</dbReference>
<accession>A0ABW1EK36</accession>
<dbReference type="NCBIfam" id="TIGR03568">
    <property type="entry name" value="NeuC_NnaA"/>
    <property type="match status" value="1"/>
</dbReference>
<evidence type="ECO:0000259" key="1">
    <source>
        <dbReference type="Pfam" id="PF02350"/>
    </source>
</evidence>
<organism evidence="2 3">
    <name type="scientific">Acidicapsa dinghuensis</name>
    <dbReference type="NCBI Taxonomy" id="2218256"/>
    <lineage>
        <taxon>Bacteria</taxon>
        <taxon>Pseudomonadati</taxon>
        <taxon>Acidobacteriota</taxon>
        <taxon>Terriglobia</taxon>
        <taxon>Terriglobales</taxon>
        <taxon>Acidobacteriaceae</taxon>
        <taxon>Acidicapsa</taxon>
    </lineage>
</organism>
<dbReference type="Proteomes" id="UP001596091">
    <property type="component" value="Unassembled WGS sequence"/>
</dbReference>
<dbReference type="EC" id="3.2.1.183" evidence="2"/>
<dbReference type="Gene3D" id="3.40.50.2000">
    <property type="entry name" value="Glycogen Phosphorylase B"/>
    <property type="match status" value="2"/>
</dbReference>